<proteinExistence type="predicted"/>
<dbReference type="InterPro" id="IPR001110">
    <property type="entry name" value="UPF0012_CS"/>
</dbReference>
<accession>A0A8U7NXN5</accession>
<feature type="region of interest" description="Disordered" evidence="1">
    <location>
        <begin position="447"/>
        <end position="470"/>
    </location>
</feature>
<gene>
    <name evidence="2" type="primary">NIT1</name>
</gene>
<reference evidence="2" key="3">
    <citation type="submission" date="2025-09" db="UniProtKB">
        <authorList>
            <consortium name="Ensembl"/>
        </authorList>
    </citation>
    <scope>IDENTIFICATION</scope>
</reference>
<evidence type="ECO:0000256" key="1">
    <source>
        <dbReference type="SAM" id="MobiDB-lite"/>
    </source>
</evidence>
<reference evidence="3" key="1">
    <citation type="submission" date="2019-10" db="EMBL/GenBank/DDBJ databases">
        <title>Corvus moneduloides (New Caledonian crow) genome, bCorMon1, primary haplotype.</title>
        <authorList>
            <person name="Rutz C."/>
            <person name="Fungtammasan C."/>
            <person name="Mountcastle J."/>
            <person name="Formenti G."/>
            <person name="Chow W."/>
            <person name="Howe K."/>
            <person name="Steele M.P."/>
            <person name="Fernandes J."/>
            <person name="Gilbert M.T.P."/>
            <person name="Fedrigo O."/>
            <person name="Jarvis E.D."/>
            <person name="Gemmell N."/>
        </authorList>
    </citation>
    <scope>NUCLEOTIDE SEQUENCE [LARGE SCALE GENOMIC DNA]</scope>
</reference>
<name>A0A8U7NXN5_CORMO</name>
<dbReference type="Proteomes" id="UP000694553">
    <property type="component" value="Unassembled WGS sequence"/>
</dbReference>
<dbReference type="Pfam" id="PF00795">
    <property type="entry name" value="CN_hydrolase"/>
    <property type="match status" value="1"/>
</dbReference>
<evidence type="ECO:0000313" key="2">
    <source>
        <dbReference type="Ensembl" id="ENSCMUP00000034080.1"/>
    </source>
</evidence>
<dbReference type="PANTHER" id="PTHR23088:SF27">
    <property type="entry name" value="DEAMINATED GLUTATHIONE AMIDASE"/>
    <property type="match status" value="1"/>
</dbReference>
<sequence>MAVSPCPALCPGGVVAVAQVTSTADKEHNWRQCAALVRQAAARGARAVFLPEGFDFIGDSPQQSLALAEPLDGDIVGRYRQLARECEVWLSLGGFHERGHDWDSTGRIYNCHLLLDSSGRLVAAYRKLHLFDAELPGGPALRESSFTNPGRELLPPIDTPVGKLGLAVCYDLRFPELAQALRGAGAQILTFPSAFTVPTGAAHWEVRGHPGRGLGTPWGAGDTLGGGWGQPVRGLGTAWEGAGDTLGDWGHPGRGLGTLWEGVGDTRGGLGTLWEGVGDTRGGAGDTHGGLGTPWEGVGDTRGGAGDTLGDWGHPGRGLGTAWEGAGDTLGGGWGHPRGAGDSLGGGWGQPGGLGTAWEGVGDTRGGGWGHPGGVGNTLGGGWGHPRGVGDTHGGLGTPTGGWGQPGGAGDTLGGGWGHPGGGWGHPRGAGDSLGGLGTPWGGLGTPGEGVGDTRRGLGTRGGGGWGQPG</sequence>
<keyword evidence="3" id="KW-1185">Reference proteome</keyword>
<dbReference type="SUPFAM" id="SSF56317">
    <property type="entry name" value="Carbon-nitrogen hydrolase"/>
    <property type="match status" value="1"/>
</dbReference>
<dbReference type="PROSITE" id="PS01227">
    <property type="entry name" value="UPF0012"/>
    <property type="match status" value="1"/>
</dbReference>
<dbReference type="InterPro" id="IPR036526">
    <property type="entry name" value="C-N_Hydrolase_sf"/>
</dbReference>
<organism evidence="2 3">
    <name type="scientific">Corvus moneduloides</name>
    <name type="common">New Caledonian crow</name>
    <dbReference type="NCBI Taxonomy" id="1196302"/>
    <lineage>
        <taxon>Eukaryota</taxon>
        <taxon>Metazoa</taxon>
        <taxon>Chordata</taxon>
        <taxon>Craniata</taxon>
        <taxon>Vertebrata</taxon>
        <taxon>Euteleostomi</taxon>
        <taxon>Archelosauria</taxon>
        <taxon>Archosauria</taxon>
        <taxon>Dinosauria</taxon>
        <taxon>Saurischia</taxon>
        <taxon>Theropoda</taxon>
        <taxon>Coelurosauria</taxon>
        <taxon>Aves</taxon>
        <taxon>Neognathae</taxon>
        <taxon>Neoaves</taxon>
        <taxon>Telluraves</taxon>
        <taxon>Australaves</taxon>
        <taxon>Passeriformes</taxon>
        <taxon>Corvoidea</taxon>
        <taxon>Corvidae</taxon>
        <taxon>Corvus</taxon>
    </lineage>
</organism>
<dbReference type="Gene3D" id="3.60.110.10">
    <property type="entry name" value="Carbon-nitrogen hydrolase"/>
    <property type="match status" value="1"/>
</dbReference>
<dbReference type="InterPro" id="IPR003010">
    <property type="entry name" value="C-N_Hydrolase"/>
</dbReference>
<protein>
    <submittedName>
        <fullName evidence="2">Nitrilase 1</fullName>
    </submittedName>
</protein>
<dbReference type="AlphaFoldDB" id="A0A8U7NXN5"/>
<evidence type="ECO:0000313" key="3">
    <source>
        <dbReference type="Proteomes" id="UP000694553"/>
    </source>
</evidence>
<dbReference type="PANTHER" id="PTHR23088">
    <property type="entry name" value="NITRILASE-RELATED"/>
    <property type="match status" value="1"/>
</dbReference>
<feature type="compositionally biased region" description="Gly residues" evidence="1">
    <location>
        <begin position="459"/>
        <end position="470"/>
    </location>
</feature>
<reference evidence="2" key="2">
    <citation type="submission" date="2025-08" db="UniProtKB">
        <authorList>
            <consortium name="Ensembl"/>
        </authorList>
    </citation>
    <scope>IDENTIFICATION</scope>
</reference>
<dbReference type="PROSITE" id="PS50263">
    <property type="entry name" value="CN_HYDROLASE"/>
    <property type="match status" value="1"/>
</dbReference>
<dbReference type="Ensembl" id="ENSCMUT00000031035.1">
    <property type="protein sequence ID" value="ENSCMUP00000034080.1"/>
    <property type="gene ID" value="ENSCMUG00000018352.1"/>
</dbReference>